<evidence type="ECO:0000256" key="8">
    <source>
        <dbReference type="ARBA" id="ARBA00022679"/>
    </source>
</evidence>
<evidence type="ECO:0000256" key="2">
    <source>
        <dbReference type="ARBA" id="ARBA00007868"/>
    </source>
</evidence>
<dbReference type="GO" id="GO:0009245">
    <property type="term" value="P:lipid A biosynthetic process"/>
    <property type="evidence" value="ECO:0007669"/>
    <property type="project" value="UniProtKB-UniRule"/>
</dbReference>
<keyword evidence="8 11" id="KW-0808">Transferase</keyword>
<dbReference type="GO" id="GO:0005543">
    <property type="term" value="F:phospholipid binding"/>
    <property type="evidence" value="ECO:0007669"/>
    <property type="project" value="TreeGrafter"/>
</dbReference>
<evidence type="ECO:0000256" key="11">
    <source>
        <dbReference type="HAMAP-Rule" id="MF_00392"/>
    </source>
</evidence>
<comment type="pathway">
    <text evidence="11">Bacterial outer membrane biogenesis; LPS lipid A biosynthesis.</text>
</comment>
<comment type="catalytic activity">
    <reaction evidence="10 11">
        <text>a lipid X + a UDP-2-N,3-O-bis[(3R)-3-hydroxyacyl]-alpha-D-glucosamine = a lipid A disaccharide + UDP + H(+)</text>
        <dbReference type="Rhea" id="RHEA:67828"/>
        <dbReference type="ChEBI" id="CHEBI:15378"/>
        <dbReference type="ChEBI" id="CHEBI:58223"/>
        <dbReference type="ChEBI" id="CHEBI:137748"/>
        <dbReference type="ChEBI" id="CHEBI:176338"/>
        <dbReference type="ChEBI" id="CHEBI:176343"/>
        <dbReference type="EC" id="2.4.1.182"/>
    </reaction>
</comment>
<dbReference type="UniPathway" id="UPA00973"/>
<keyword evidence="6 11" id="KW-0441">Lipid A biosynthesis</keyword>
<evidence type="ECO:0000256" key="10">
    <source>
        <dbReference type="ARBA" id="ARBA00048975"/>
    </source>
</evidence>
<evidence type="ECO:0000256" key="3">
    <source>
        <dbReference type="ARBA" id="ARBA00012687"/>
    </source>
</evidence>
<evidence type="ECO:0000256" key="4">
    <source>
        <dbReference type="ARBA" id="ARBA00020902"/>
    </source>
</evidence>
<evidence type="ECO:0000313" key="14">
    <source>
        <dbReference type="Proteomes" id="UP000252631"/>
    </source>
</evidence>
<reference evidence="12 15" key="2">
    <citation type="submission" date="2018-07" db="EMBL/GenBank/DDBJ databases">
        <title>Genomic Encyclopedia of Archaeal and Bacterial Type Strains, Phase II (KMG-II): from individual species to whole genera.</title>
        <authorList>
            <person name="Goeker M."/>
        </authorList>
    </citation>
    <scope>NUCLEOTIDE SEQUENCE [LARGE SCALE GENOMIC DNA]</scope>
    <source>
        <strain evidence="12 15">JA575</strain>
    </source>
</reference>
<dbReference type="GO" id="GO:0016020">
    <property type="term" value="C:membrane"/>
    <property type="evidence" value="ECO:0007669"/>
    <property type="project" value="GOC"/>
</dbReference>
<organism evidence="13 14">
    <name type="scientific">Rhodopseudomonas pentothenatexigens</name>
    <dbReference type="NCBI Taxonomy" id="999699"/>
    <lineage>
        <taxon>Bacteria</taxon>
        <taxon>Pseudomonadati</taxon>
        <taxon>Pseudomonadota</taxon>
        <taxon>Alphaproteobacteria</taxon>
        <taxon>Hyphomicrobiales</taxon>
        <taxon>Nitrobacteraceae</taxon>
        <taxon>Rhodopseudomonas</taxon>
    </lineage>
</organism>
<evidence type="ECO:0000256" key="6">
    <source>
        <dbReference type="ARBA" id="ARBA00022556"/>
    </source>
</evidence>
<evidence type="ECO:0000256" key="9">
    <source>
        <dbReference type="ARBA" id="ARBA00023098"/>
    </source>
</evidence>
<gene>
    <name evidence="11" type="primary">lpxB</name>
    <name evidence="12" type="ORF">BJ125_10174</name>
    <name evidence="13" type="ORF">SAMN05892882_10174</name>
</gene>
<sequence length="405" mass="43746">MSTTTVMAGDLVPTIYLIATEESGDRLGGALMRELRARLGANVRFAGIGGHSMAGEGLVSLFPIEELSIIGFAAVVQRLPMILKLIRRAADDVLAARPDILVIIDSPDFTHRVARRVRQRDPAIPIVDYVSPTVWAWRPGRARAMLGYVDHVLALLPFEPAEYRRLQGPPCSYVGHPLTEQFGSLRPNPAEQARREASPPVLLVLPGSRRSEVRHHAAAFGETLAQLRRDGVAFEAVLPTTPHLEALVRAAVASWEVQPRIVVGENDKRAAFRIAHAALAKSGTVTLELAIAGVPMVTAYRAGSLEVWIARRVVRPGTVILANLVIGEEVVPEFIQEDCVPEKLAPAVRDLLGDTPARRRQLAGFARIDGILSTGAQTPSACAADIVLDVMRHKGGDHHSASSAD</sequence>
<dbReference type="PANTHER" id="PTHR30372">
    <property type="entry name" value="LIPID-A-DISACCHARIDE SYNTHASE"/>
    <property type="match status" value="1"/>
</dbReference>
<dbReference type="Proteomes" id="UP000256343">
    <property type="component" value="Unassembled WGS sequence"/>
</dbReference>
<evidence type="ECO:0000313" key="13">
    <source>
        <dbReference type="EMBL" id="SSW88958.1"/>
    </source>
</evidence>
<dbReference type="RefSeq" id="WP_244601163.1">
    <property type="nucleotide sequence ID" value="NZ_QRDT01000001.1"/>
</dbReference>
<dbReference type="EC" id="2.4.1.182" evidence="3 11"/>
<keyword evidence="5 11" id="KW-0444">Lipid biosynthesis</keyword>
<evidence type="ECO:0000313" key="15">
    <source>
        <dbReference type="Proteomes" id="UP000256343"/>
    </source>
</evidence>
<dbReference type="Gene3D" id="3.40.50.2000">
    <property type="entry name" value="Glycogen Phosphorylase B"/>
    <property type="match status" value="1"/>
</dbReference>
<evidence type="ECO:0000256" key="5">
    <source>
        <dbReference type="ARBA" id="ARBA00022516"/>
    </source>
</evidence>
<reference evidence="13 14" key="1">
    <citation type="submission" date="2017-08" db="EMBL/GenBank/DDBJ databases">
        <authorList>
            <person name="de Groot N.N."/>
        </authorList>
    </citation>
    <scope>NUCLEOTIDE SEQUENCE [LARGE SCALE GENOMIC DNA]</scope>
    <source>
        <strain evidence="13 14">JA575</strain>
    </source>
</reference>
<dbReference type="Proteomes" id="UP000252631">
    <property type="component" value="Unassembled WGS sequence"/>
</dbReference>
<dbReference type="Pfam" id="PF02684">
    <property type="entry name" value="LpxB"/>
    <property type="match status" value="1"/>
</dbReference>
<evidence type="ECO:0000313" key="12">
    <source>
        <dbReference type="EMBL" id="RED42357.1"/>
    </source>
</evidence>
<dbReference type="SUPFAM" id="SSF53756">
    <property type="entry name" value="UDP-Glycosyltransferase/glycogen phosphorylase"/>
    <property type="match status" value="1"/>
</dbReference>
<dbReference type="EMBL" id="QRDT01000001">
    <property type="protein sequence ID" value="RED42357.1"/>
    <property type="molecule type" value="Genomic_DNA"/>
</dbReference>
<dbReference type="InterPro" id="IPR003835">
    <property type="entry name" value="Glyco_trans_19"/>
</dbReference>
<dbReference type="GO" id="GO:0008915">
    <property type="term" value="F:lipid-A-disaccharide synthase activity"/>
    <property type="evidence" value="ECO:0007669"/>
    <property type="project" value="UniProtKB-UniRule"/>
</dbReference>
<comment type="similarity">
    <text evidence="2 11">Belongs to the LpxB family.</text>
</comment>
<dbReference type="HAMAP" id="MF_00392">
    <property type="entry name" value="LpxB"/>
    <property type="match status" value="1"/>
</dbReference>
<keyword evidence="7 11" id="KW-0328">Glycosyltransferase</keyword>
<keyword evidence="15" id="KW-1185">Reference proteome</keyword>
<dbReference type="EMBL" id="UFQQ01000001">
    <property type="protein sequence ID" value="SSW88958.1"/>
    <property type="molecule type" value="Genomic_DNA"/>
</dbReference>
<proteinExistence type="inferred from homology"/>
<comment type="function">
    <text evidence="1 11">Condensation of UDP-2,3-diacylglucosamine and 2,3-diacylglucosamine-1-phosphate to form lipid A disaccharide, a precursor of lipid A, a phosphorylated glycolipid that anchors the lipopolysaccharide to the outer membrane of the cell.</text>
</comment>
<dbReference type="NCBIfam" id="TIGR00215">
    <property type="entry name" value="lpxB"/>
    <property type="match status" value="1"/>
</dbReference>
<evidence type="ECO:0000256" key="1">
    <source>
        <dbReference type="ARBA" id="ARBA00002056"/>
    </source>
</evidence>
<dbReference type="AlphaFoldDB" id="A0A336JGS2"/>
<name>A0A336JGS2_9BRAD</name>
<keyword evidence="9 11" id="KW-0443">Lipid metabolism</keyword>
<accession>A0A336JGS2</accession>
<protein>
    <recommendedName>
        <fullName evidence="4 11">Lipid-A-disaccharide synthase</fullName>
        <ecNumber evidence="3 11">2.4.1.182</ecNumber>
    </recommendedName>
</protein>
<dbReference type="PANTHER" id="PTHR30372:SF4">
    <property type="entry name" value="LIPID-A-DISACCHARIDE SYNTHASE, MITOCHONDRIAL-RELATED"/>
    <property type="match status" value="1"/>
</dbReference>
<evidence type="ECO:0000256" key="7">
    <source>
        <dbReference type="ARBA" id="ARBA00022676"/>
    </source>
</evidence>